<sequence length="106" mass="12944">MTFEKDRGVSIDKAFREFHKENKEVYKWFKNYFYYFKGRGKKHISAKLIAECVRQEPTLKTKGELFKLDNCFVSRYARLLVKDFPQHAKYFEFRRLKSDPIQTEIF</sequence>
<name>A0A0F9LK52_9ZZZZ</name>
<gene>
    <name evidence="1" type="ORF">LCGC14_1205370</name>
</gene>
<dbReference type="EMBL" id="LAZR01006227">
    <property type="protein sequence ID" value="KKM93743.1"/>
    <property type="molecule type" value="Genomic_DNA"/>
</dbReference>
<accession>A0A0F9LK52</accession>
<reference evidence="1" key="1">
    <citation type="journal article" date="2015" name="Nature">
        <title>Complex archaea that bridge the gap between prokaryotes and eukaryotes.</title>
        <authorList>
            <person name="Spang A."/>
            <person name="Saw J.H."/>
            <person name="Jorgensen S.L."/>
            <person name="Zaremba-Niedzwiedzka K."/>
            <person name="Martijn J."/>
            <person name="Lind A.E."/>
            <person name="van Eijk R."/>
            <person name="Schleper C."/>
            <person name="Guy L."/>
            <person name="Ettema T.J."/>
        </authorList>
    </citation>
    <scope>NUCLEOTIDE SEQUENCE</scope>
</reference>
<dbReference type="AlphaFoldDB" id="A0A0F9LK52"/>
<organism evidence="1">
    <name type="scientific">marine sediment metagenome</name>
    <dbReference type="NCBI Taxonomy" id="412755"/>
    <lineage>
        <taxon>unclassified sequences</taxon>
        <taxon>metagenomes</taxon>
        <taxon>ecological metagenomes</taxon>
    </lineage>
</organism>
<protein>
    <submittedName>
        <fullName evidence="1">Uncharacterized protein</fullName>
    </submittedName>
</protein>
<comment type="caution">
    <text evidence="1">The sequence shown here is derived from an EMBL/GenBank/DDBJ whole genome shotgun (WGS) entry which is preliminary data.</text>
</comment>
<evidence type="ECO:0000313" key="1">
    <source>
        <dbReference type="EMBL" id="KKM93743.1"/>
    </source>
</evidence>
<proteinExistence type="predicted"/>